<dbReference type="PANTHER" id="PTHR11709:SF414">
    <property type="entry name" value="ADR239WP"/>
    <property type="match status" value="1"/>
</dbReference>
<organism evidence="9 10">
    <name type="scientific">Puccinia coronata f. sp. avenae</name>
    <dbReference type="NCBI Taxonomy" id="200324"/>
    <lineage>
        <taxon>Eukaryota</taxon>
        <taxon>Fungi</taxon>
        <taxon>Dikarya</taxon>
        <taxon>Basidiomycota</taxon>
        <taxon>Pucciniomycotina</taxon>
        <taxon>Pucciniomycetes</taxon>
        <taxon>Pucciniales</taxon>
        <taxon>Pucciniaceae</taxon>
        <taxon>Puccinia</taxon>
    </lineage>
</organism>
<feature type="compositionally biased region" description="Basic and acidic residues" evidence="4">
    <location>
        <begin position="377"/>
        <end position="395"/>
    </location>
</feature>
<dbReference type="InterPro" id="IPR011707">
    <property type="entry name" value="Cu-oxidase-like_N"/>
</dbReference>
<feature type="signal peptide" evidence="5">
    <location>
        <begin position="1"/>
        <end position="17"/>
    </location>
</feature>
<gene>
    <name evidence="9" type="ORF">PCASD_15896</name>
</gene>
<keyword evidence="2" id="KW-0186">Copper</keyword>
<dbReference type="GO" id="GO:0005507">
    <property type="term" value="F:copper ion binding"/>
    <property type="evidence" value="ECO:0007669"/>
    <property type="project" value="InterPro"/>
</dbReference>
<evidence type="ECO:0000259" key="6">
    <source>
        <dbReference type="Pfam" id="PF00394"/>
    </source>
</evidence>
<dbReference type="GO" id="GO:0016491">
    <property type="term" value="F:oxidoreductase activity"/>
    <property type="evidence" value="ECO:0007669"/>
    <property type="project" value="InterPro"/>
</dbReference>
<dbReference type="Pfam" id="PF07731">
    <property type="entry name" value="Cu-oxidase_2"/>
    <property type="match status" value="1"/>
</dbReference>
<evidence type="ECO:0000256" key="2">
    <source>
        <dbReference type="ARBA" id="ARBA00023008"/>
    </source>
</evidence>
<dbReference type="AlphaFoldDB" id="A0A2N5TA36"/>
<dbReference type="InterPro" id="IPR045087">
    <property type="entry name" value="Cu-oxidase_fam"/>
</dbReference>
<comment type="similarity">
    <text evidence="1">Belongs to the multicopper oxidase family.</text>
</comment>
<name>A0A2N5TA36_9BASI</name>
<comment type="caution">
    <text evidence="9">The sequence shown here is derived from an EMBL/GenBank/DDBJ whole genome shotgun (WGS) entry which is preliminary data.</text>
</comment>
<evidence type="ECO:0000256" key="5">
    <source>
        <dbReference type="SAM" id="SignalP"/>
    </source>
</evidence>
<dbReference type="CDD" id="cd13857">
    <property type="entry name" value="CuRO_1_Diphenol_Ox"/>
    <property type="match status" value="1"/>
</dbReference>
<reference evidence="9 10" key="1">
    <citation type="submission" date="2017-11" db="EMBL/GenBank/DDBJ databases">
        <title>De novo assembly and phasing of dikaryotic genomes from two isolates of Puccinia coronata f. sp. avenae, the causal agent of oat crown rust.</title>
        <authorList>
            <person name="Miller M.E."/>
            <person name="Zhang Y."/>
            <person name="Omidvar V."/>
            <person name="Sperschneider J."/>
            <person name="Schwessinger B."/>
            <person name="Raley C."/>
            <person name="Palmer J.M."/>
            <person name="Garnica D."/>
            <person name="Upadhyaya N."/>
            <person name="Rathjen J."/>
            <person name="Taylor J.M."/>
            <person name="Park R.F."/>
            <person name="Dodds P.N."/>
            <person name="Hirsch C.D."/>
            <person name="Kianian S.F."/>
            <person name="Figueroa M."/>
        </authorList>
    </citation>
    <scope>NUCLEOTIDE SEQUENCE [LARGE SCALE GENOMIC DNA]</scope>
    <source>
        <strain evidence="9">12SD80</strain>
    </source>
</reference>
<dbReference type="SUPFAM" id="SSF49503">
    <property type="entry name" value="Cupredoxins"/>
    <property type="match status" value="3"/>
</dbReference>
<evidence type="ECO:0000259" key="8">
    <source>
        <dbReference type="Pfam" id="PF07732"/>
    </source>
</evidence>
<evidence type="ECO:0000313" key="10">
    <source>
        <dbReference type="Proteomes" id="UP000235392"/>
    </source>
</evidence>
<dbReference type="Proteomes" id="UP000235392">
    <property type="component" value="Unassembled WGS sequence"/>
</dbReference>
<sequence length="636" mass="70126">MIWILLQLIYAVDLSSSKVLPYHDAKANPSSSNNSRYSASNAALTGPVQVNSPTLVLNKAHVITGVPQIRQFDWVVANKTAAFDGFTRTVLVINNQFPGPLIEANEGDTIVVRVENQLNLPLSMHWHGIYQRGSQWMDGPSGVTQCPLAPGTSFTYKFTVDQQFGTFWYHAHYAALLSDGISGPLIIHSPRDPLVRGRDFDSDQILFMNDWYHDTSTVIKQQLLSTKGYNGSLAAPSPNSALLNGIGFFNCEKYGDGKPCKTNRNPLEIRVPPKQRSRIRLIQAGSHALFKVSVDDHPLEVIEADATPVQSSTPFHRINLHNAQRYSVIIDTRADKEGDSFYLRASMDTDCFAWLAPGMDTVEGNTALAVVRVSSRPAEKDDRSRVPRPTTKDWTDTLNGPCVDSDQTKLSPKINPQLNTNSLGRVYFNVSFGTIVDNSEQKPKNVLGRFFVDNTTYISRESKPLLSELLSGGNGLLNLSDVATQTISRPGIWDVVVNNLDQAIDHPIHLHGVDTCVVATGKGTFSESNLKNVNYQLQNPLCRDVHVVPGGSYLVMRIRADNPGVWIIHCHIDWHLAAGFAGMLVIQPDVLKKTILPQANKGLCPKQSKVEDLEALEHKAASPLTPPMCNLLPTVN</sequence>
<evidence type="ECO:0000259" key="7">
    <source>
        <dbReference type="Pfam" id="PF07731"/>
    </source>
</evidence>
<dbReference type="Pfam" id="PF07732">
    <property type="entry name" value="Cu-oxidase_3"/>
    <property type="match status" value="1"/>
</dbReference>
<proteinExistence type="inferred from homology"/>
<feature type="domain" description="Plastocyanin-like" evidence="8">
    <location>
        <begin position="76"/>
        <end position="191"/>
    </location>
</feature>
<dbReference type="InterPro" id="IPR001117">
    <property type="entry name" value="Cu-oxidase_2nd"/>
</dbReference>
<feature type="chain" id="PRO_5014736744" description="Laccase" evidence="5">
    <location>
        <begin position="18"/>
        <end position="636"/>
    </location>
</feature>
<keyword evidence="5" id="KW-0732">Signal</keyword>
<dbReference type="PANTHER" id="PTHR11709">
    <property type="entry name" value="MULTI-COPPER OXIDASE"/>
    <property type="match status" value="1"/>
</dbReference>
<dbReference type="EMBL" id="PGCI01000666">
    <property type="protein sequence ID" value="PLW22355.1"/>
    <property type="molecule type" value="Genomic_DNA"/>
</dbReference>
<evidence type="ECO:0000256" key="3">
    <source>
        <dbReference type="ARBA" id="ARBA00023180"/>
    </source>
</evidence>
<dbReference type="CDD" id="cd13904">
    <property type="entry name" value="CuRO_3_Diphenol_Ox"/>
    <property type="match status" value="1"/>
</dbReference>
<dbReference type="Gene3D" id="2.60.40.420">
    <property type="entry name" value="Cupredoxins - blue copper proteins"/>
    <property type="match status" value="3"/>
</dbReference>
<feature type="non-terminal residue" evidence="9">
    <location>
        <position position="636"/>
    </location>
</feature>
<dbReference type="InterPro" id="IPR008972">
    <property type="entry name" value="Cupredoxin"/>
</dbReference>
<accession>A0A2N5TA36</accession>
<dbReference type="InterPro" id="IPR011706">
    <property type="entry name" value="Cu-oxidase_C"/>
</dbReference>
<feature type="domain" description="Plastocyanin-like" evidence="6">
    <location>
        <begin position="204"/>
        <end position="349"/>
    </location>
</feature>
<evidence type="ECO:0000256" key="4">
    <source>
        <dbReference type="SAM" id="MobiDB-lite"/>
    </source>
</evidence>
<evidence type="ECO:0000313" key="9">
    <source>
        <dbReference type="EMBL" id="PLW22355.1"/>
    </source>
</evidence>
<feature type="region of interest" description="Disordered" evidence="4">
    <location>
        <begin position="375"/>
        <end position="396"/>
    </location>
</feature>
<keyword evidence="3" id="KW-0325">Glycoprotein</keyword>
<dbReference type="Pfam" id="PF00394">
    <property type="entry name" value="Cu-oxidase"/>
    <property type="match status" value="1"/>
</dbReference>
<feature type="domain" description="Plastocyanin-like" evidence="7">
    <location>
        <begin position="486"/>
        <end position="588"/>
    </location>
</feature>
<evidence type="ECO:0000256" key="1">
    <source>
        <dbReference type="ARBA" id="ARBA00010609"/>
    </source>
</evidence>
<evidence type="ECO:0008006" key="11">
    <source>
        <dbReference type="Google" id="ProtNLM"/>
    </source>
</evidence>
<protein>
    <recommendedName>
        <fullName evidence="11">Laccase</fullName>
    </recommendedName>
</protein>